<accession>A0ABQ5VAP2</accession>
<dbReference type="Proteomes" id="UP001161391">
    <property type="component" value="Unassembled WGS sequence"/>
</dbReference>
<evidence type="ECO:0000256" key="1">
    <source>
        <dbReference type="SAM" id="Phobius"/>
    </source>
</evidence>
<feature type="transmembrane region" description="Helical" evidence="1">
    <location>
        <begin position="274"/>
        <end position="297"/>
    </location>
</feature>
<feature type="transmembrane region" description="Helical" evidence="1">
    <location>
        <begin position="330"/>
        <end position="355"/>
    </location>
</feature>
<dbReference type="RefSeq" id="WP_284390982.1">
    <property type="nucleotide sequence ID" value="NZ_BSNK01000002.1"/>
</dbReference>
<feature type="transmembrane region" description="Helical" evidence="1">
    <location>
        <begin position="31"/>
        <end position="48"/>
    </location>
</feature>
<dbReference type="PANTHER" id="PTHR23028">
    <property type="entry name" value="ACETYLTRANSFERASE"/>
    <property type="match status" value="1"/>
</dbReference>
<feature type="transmembrane region" description="Helical" evidence="1">
    <location>
        <begin position="161"/>
        <end position="177"/>
    </location>
</feature>
<keyword evidence="4" id="KW-1185">Reference proteome</keyword>
<evidence type="ECO:0000313" key="3">
    <source>
        <dbReference type="EMBL" id="GLQ24510.1"/>
    </source>
</evidence>
<dbReference type="Pfam" id="PF01757">
    <property type="entry name" value="Acyl_transf_3"/>
    <property type="match status" value="1"/>
</dbReference>
<gene>
    <name evidence="3" type="ORF">GCM10007853_23840</name>
</gene>
<proteinExistence type="predicted"/>
<reference evidence="3" key="2">
    <citation type="submission" date="2023-01" db="EMBL/GenBank/DDBJ databases">
        <title>Draft genome sequence of Algimonas ampicilliniresistens strain NBRC 108219.</title>
        <authorList>
            <person name="Sun Q."/>
            <person name="Mori K."/>
        </authorList>
    </citation>
    <scope>NUCLEOTIDE SEQUENCE</scope>
    <source>
        <strain evidence="3">NBRC 108219</strain>
    </source>
</reference>
<sequence length="376" mass="42147">MDMTSQIGQPPRTHEEAITAKARYGYIPGLDGLRAIAVLIVLVAHFGLGHLVPGGFGVTVFFFVSGFLITRLLIAEAEKKDGIGLKDFYIRRAIRLFPALIGMTFVTTAIHMWLGLGAPVAGEFAAANLYFTNYYQIAEQAAGHAPYMSWTPLWSLAVEEHFYLLFPALLMLTGLNWRRITTVLLALIVLVPLWRLAVSLIWPETAELYTYMATDARIDSIAYGCLFSLGLHQLSDPAKLRWLIGWIPAGLAVLALLATFVIRDEMFRQVLRFSVQGVAIGVLMLNLYFGRAFTWAFPVLELPPLRWIGRVSYGLYLWHFPVLDLVERMAWSQAATIIVALIASFAITALSFYFWEQKFVALRKRFGAHIVTPKAS</sequence>
<dbReference type="InterPro" id="IPR002656">
    <property type="entry name" value="Acyl_transf_3_dom"/>
</dbReference>
<reference evidence="3" key="1">
    <citation type="journal article" date="2014" name="Int. J. Syst. Evol. Microbiol.">
        <title>Complete genome of a new Firmicutes species belonging to the dominant human colonic microbiota ('Ruminococcus bicirculans') reveals two chromosomes and a selective capacity to utilize plant glucans.</title>
        <authorList>
            <consortium name="NISC Comparative Sequencing Program"/>
            <person name="Wegmann U."/>
            <person name="Louis P."/>
            <person name="Goesmann A."/>
            <person name="Henrissat B."/>
            <person name="Duncan S.H."/>
            <person name="Flint H.J."/>
        </authorList>
    </citation>
    <scope>NUCLEOTIDE SEQUENCE</scope>
    <source>
        <strain evidence="3">NBRC 108219</strain>
    </source>
</reference>
<name>A0ABQ5VAP2_9PROT</name>
<dbReference type="PANTHER" id="PTHR23028:SF53">
    <property type="entry name" value="ACYL_TRANSF_3 DOMAIN-CONTAINING PROTEIN"/>
    <property type="match status" value="1"/>
</dbReference>
<keyword evidence="1" id="KW-1133">Transmembrane helix</keyword>
<keyword evidence="1" id="KW-0812">Transmembrane</keyword>
<protein>
    <recommendedName>
        <fullName evidence="2">Acyltransferase 3 domain-containing protein</fullName>
    </recommendedName>
</protein>
<comment type="caution">
    <text evidence="3">The sequence shown here is derived from an EMBL/GenBank/DDBJ whole genome shotgun (WGS) entry which is preliminary data.</text>
</comment>
<feature type="domain" description="Acyltransferase 3" evidence="2">
    <location>
        <begin position="28"/>
        <end position="355"/>
    </location>
</feature>
<keyword evidence="1" id="KW-0472">Membrane</keyword>
<evidence type="ECO:0000259" key="2">
    <source>
        <dbReference type="Pfam" id="PF01757"/>
    </source>
</evidence>
<feature type="transmembrane region" description="Helical" evidence="1">
    <location>
        <begin position="94"/>
        <end position="114"/>
    </location>
</feature>
<evidence type="ECO:0000313" key="4">
    <source>
        <dbReference type="Proteomes" id="UP001161391"/>
    </source>
</evidence>
<organism evidence="3 4">
    <name type="scientific">Algimonas ampicilliniresistens</name>
    <dbReference type="NCBI Taxonomy" id="1298735"/>
    <lineage>
        <taxon>Bacteria</taxon>
        <taxon>Pseudomonadati</taxon>
        <taxon>Pseudomonadota</taxon>
        <taxon>Alphaproteobacteria</taxon>
        <taxon>Maricaulales</taxon>
        <taxon>Robiginitomaculaceae</taxon>
        <taxon>Algimonas</taxon>
    </lineage>
</organism>
<feature type="transmembrane region" description="Helical" evidence="1">
    <location>
        <begin position="184"/>
        <end position="202"/>
    </location>
</feature>
<feature type="transmembrane region" description="Helical" evidence="1">
    <location>
        <begin position="54"/>
        <end position="74"/>
    </location>
</feature>
<dbReference type="InterPro" id="IPR050879">
    <property type="entry name" value="Acyltransferase_3"/>
</dbReference>
<dbReference type="EMBL" id="BSNK01000002">
    <property type="protein sequence ID" value="GLQ24510.1"/>
    <property type="molecule type" value="Genomic_DNA"/>
</dbReference>
<feature type="transmembrane region" description="Helical" evidence="1">
    <location>
        <begin position="243"/>
        <end position="262"/>
    </location>
</feature>